<reference evidence="2" key="1">
    <citation type="submission" date="2016-03" db="EMBL/GenBank/DDBJ databases">
        <authorList>
            <person name="Ploux O."/>
        </authorList>
    </citation>
    <scope>NUCLEOTIDE SEQUENCE [LARGE SCALE GENOMIC DNA]</scope>
</reference>
<proteinExistence type="predicted"/>
<name>A0A166Y938_9CAUD</name>
<sequence>MMLPDSKAVVLQKFPGQPYRYFGPFDDESAALKYIEDNDMKMSYSIELRKP</sequence>
<dbReference type="GeneID" id="28800516"/>
<organism evidence="1 2">
    <name type="scientific">Gordonia phage OneUp</name>
    <dbReference type="NCBI Taxonomy" id="1838074"/>
    <lineage>
        <taxon>Viruses</taxon>
        <taxon>Duplodnaviria</taxon>
        <taxon>Heunggongvirae</taxon>
        <taxon>Uroviricota</taxon>
        <taxon>Caudoviricetes</taxon>
        <taxon>Oneupvirus</taxon>
        <taxon>Oneupvirus oneup</taxon>
    </lineage>
</organism>
<dbReference type="Proteomes" id="UP000204609">
    <property type="component" value="Segment"/>
</dbReference>
<evidence type="ECO:0000313" key="1">
    <source>
        <dbReference type="EMBL" id="ANA86393.1"/>
    </source>
</evidence>
<dbReference type="KEGG" id="vg:28800516"/>
<evidence type="ECO:0000313" key="2">
    <source>
        <dbReference type="Proteomes" id="UP000204609"/>
    </source>
</evidence>
<accession>A0A166Y938</accession>
<dbReference type="EMBL" id="KU998245">
    <property type="protein sequence ID" value="ANA86393.1"/>
    <property type="molecule type" value="Genomic_DNA"/>
</dbReference>
<dbReference type="OrthoDB" id="28954at10239"/>
<gene>
    <name evidence="1" type="primary">58</name>
    <name evidence="1" type="ORF">PBI_ONEUP_58</name>
</gene>
<protein>
    <submittedName>
        <fullName evidence="1">Uncharacterized protein</fullName>
    </submittedName>
</protein>
<keyword evidence="2" id="KW-1185">Reference proteome</keyword>
<dbReference type="RefSeq" id="YP_009274475.1">
    <property type="nucleotide sequence ID" value="NC_030917.1"/>
</dbReference>